<evidence type="ECO:0000313" key="5">
    <source>
        <dbReference type="Proteomes" id="UP001153620"/>
    </source>
</evidence>
<keyword evidence="3" id="KW-0812">Transmembrane</keyword>
<evidence type="ECO:0000256" key="3">
    <source>
        <dbReference type="SAM" id="Phobius"/>
    </source>
</evidence>
<dbReference type="EMBL" id="OU895877">
    <property type="protein sequence ID" value="CAG9797113.1"/>
    <property type="molecule type" value="Genomic_DNA"/>
</dbReference>
<dbReference type="GO" id="GO:0008010">
    <property type="term" value="F:structural constituent of chitin-based larval cuticle"/>
    <property type="evidence" value="ECO:0007669"/>
    <property type="project" value="TreeGrafter"/>
</dbReference>
<keyword evidence="3" id="KW-1133">Transmembrane helix</keyword>
<evidence type="ECO:0000313" key="4">
    <source>
        <dbReference type="EMBL" id="CAG9797113.1"/>
    </source>
</evidence>
<reference evidence="4" key="1">
    <citation type="submission" date="2022-01" db="EMBL/GenBank/DDBJ databases">
        <authorList>
            <person name="King R."/>
        </authorList>
    </citation>
    <scope>NUCLEOTIDE SEQUENCE</scope>
</reference>
<gene>
    <name evidence="4" type="ORF">CHIRRI_LOCUS114</name>
</gene>
<dbReference type="GO" id="GO:0062129">
    <property type="term" value="C:chitin-based extracellular matrix"/>
    <property type="evidence" value="ECO:0007669"/>
    <property type="project" value="TreeGrafter"/>
</dbReference>
<dbReference type="PRINTS" id="PR00947">
    <property type="entry name" value="CUTICLE"/>
</dbReference>
<organism evidence="4 5">
    <name type="scientific">Chironomus riparius</name>
    <dbReference type="NCBI Taxonomy" id="315576"/>
    <lineage>
        <taxon>Eukaryota</taxon>
        <taxon>Metazoa</taxon>
        <taxon>Ecdysozoa</taxon>
        <taxon>Arthropoda</taxon>
        <taxon>Hexapoda</taxon>
        <taxon>Insecta</taxon>
        <taxon>Pterygota</taxon>
        <taxon>Neoptera</taxon>
        <taxon>Endopterygota</taxon>
        <taxon>Diptera</taxon>
        <taxon>Nematocera</taxon>
        <taxon>Chironomoidea</taxon>
        <taxon>Chironomidae</taxon>
        <taxon>Chironominae</taxon>
        <taxon>Chironomus</taxon>
    </lineage>
</organism>
<dbReference type="InterPro" id="IPR031311">
    <property type="entry name" value="CHIT_BIND_RR_consensus"/>
</dbReference>
<evidence type="ECO:0000256" key="2">
    <source>
        <dbReference type="PROSITE-ProRule" id="PRU00497"/>
    </source>
</evidence>
<dbReference type="PANTHER" id="PTHR10380">
    <property type="entry name" value="CUTICLE PROTEIN"/>
    <property type="match status" value="1"/>
</dbReference>
<keyword evidence="5" id="KW-1185">Reference proteome</keyword>
<dbReference type="AlphaFoldDB" id="A0A9N9WIX6"/>
<sequence>MYHSLIDGCDLNMKLLQINLQCNDSSFFLDFNSLVIIFISLDYGVYLSLQYLQASEFTQLSKRIYKKIFKMKFLIVLSIAVACASAQFRPVPASNFEKDAIILKQVYDLNPVDNSYVSSYETSNGIRADEQGYLKNPGTNVEAQVMQGSYSYTGPDGIVYTVTYIADENGFRAEGAHLPKPVEPLPLPAVIPQLRPARPFGRF</sequence>
<dbReference type="Proteomes" id="UP001153620">
    <property type="component" value="Chromosome 1"/>
</dbReference>
<dbReference type="InterPro" id="IPR000618">
    <property type="entry name" value="Insect_cuticle"/>
</dbReference>
<feature type="transmembrane region" description="Helical" evidence="3">
    <location>
        <begin position="33"/>
        <end position="52"/>
    </location>
</feature>
<accession>A0A9N9WIX6</accession>
<dbReference type="PROSITE" id="PS00233">
    <property type="entry name" value="CHIT_BIND_RR_1"/>
    <property type="match status" value="1"/>
</dbReference>
<proteinExistence type="predicted"/>
<dbReference type="InterPro" id="IPR050468">
    <property type="entry name" value="Cuticle_Struct_Prot"/>
</dbReference>
<keyword evidence="1 2" id="KW-0193">Cuticle</keyword>
<dbReference type="PROSITE" id="PS51155">
    <property type="entry name" value="CHIT_BIND_RR_2"/>
    <property type="match status" value="1"/>
</dbReference>
<protein>
    <submittedName>
        <fullName evidence="4">Uncharacterized protein</fullName>
    </submittedName>
</protein>
<feature type="transmembrane region" description="Helical" evidence="3">
    <location>
        <begin position="73"/>
        <end position="91"/>
    </location>
</feature>
<reference evidence="4" key="2">
    <citation type="submission" date="2022-10" db="EMBL/GenBank/DDBJ databases">
        <authorList>
            <consortium name="ENA_rothamsted_submissions"/>
            <consortium name="culmorum"/>
            <person name="King R."/>
        </authorList>
    </citation>
    <scope>NUCLEOTIDE SEQUENCE</scope>
</reference>
<name>A0A9N9WIX6_9DIPT</name>
<dbReference type="PANTHER" id="PTHR10380:SF222">
    <property type="entry name" value="CUTICULAR PROTEIN 47EA"/>
    <property type="match status" value="1"/>
</dbReference>
<evidence type="ECO:0000256" key="1">
    <source>
        <dbReference type="ARBA" id="ARBA00022460"/>
    </source>
</evidence>
<dbReference type="OrthoDB" id="6379191at2759"/>
<keyword evidence="3" id="KW-0472">Membrane</keyword>
<dbReference type="Pfam" id="PF00379">
    <property type="entry name" value="Chitin_bind_4"/>
    <property type="match status" value="1"/>
</dbReference>